<feature type="compositionally biased region" description="Low complexity" evidence="1">
    <location>
        <begin position="288"/>
        <end position="298"/>
    </location>
</feature>
<dbReference type="Proteomes" id="UP001163105">
    <property type="component" value="Unassembled WGS sequence"/>
</dbReference>
<name>A0AB34FFI4_9HYPO</name>
<sequence length="505" mass="55648">MAQVGRPTELSRQTRSLTLLFNPPATMRLPLIVASLGAAAAAGAPSYQLLPALRDQAVLQDEWAAARRAAIPALLRKHGVDAWLISQREYAEETVFWSLKSATQFSARRRTTQLFLAASAAAASGNESSSSSRRSYTWIDNTPRVWTELAAVLEANQPATIAVDAHPDIAFASGLHAGERDAITAALGPKWASRLVVRPMLAVEYIGTQAVGAPRSDASRLAWYRRMQETAWAIIATAFSADVVVPGRTTPRDVEWWMREQIQALNYTTWFQPDVTVIRDPDWPLGAFSSSSSSAGASGDEDGVEDEDEDEARKVQPIAYGDLLHVDFGVTAMGLNTDTQHLGYVLRPGESDDDGVPAGLRAGLRKANRLQDMTRRHMKPGRTGNAILRAIRAEMADEGIEGKIYCHSIGDWGHSAGTVIGMTNLQDKVPVLGDLPLLPRTWYSVELMARHYVPERNATLSFPLEEDVYWVDGEGEGEGSFEWVYGRQERFHLVRPKAEWLQEEL</sequence>
<dbReference type="Pfam" id="PF00557">
    <property type="entry name" value="Peptidase_M24"/>
    <property type="match status" value="1"/>
</dbReference>
<dbReference type="InterPro" id="IPR000994">
    <property type="entry name" value="Pept_M24"/>
</dbReference>
<evidence type="ECO:0000259" key="2">
    <source>
        <dbReference type="Pfam" id="PF00557"/>
    </source>
</evidence>
<evidence type="ECO:0000313" key="4">
    <source>
        <dbReference type="Proteomes" id="UP001163105"/>
    </source>
</evidence>
<dbReference type="GO" id="GO:0004177">
    <property type="term" value="F:aminopeptidase activity"/>
    <property type="evidence" value="ECO:0007669"/>
    <property type="project" value="UniProtKB-KW"/>
</dbReference>
<proteinExistence type="predicted"/>
<dbReference type="SUPFAM" id="SSF55920">
    <property type="entry name" value="Creatinase/aminopeptidase"/>
    <property type="match status" value="1"/>
</dbReference>
<evidence type="ECO:0000256" key="1">
    <source>
        <dbReference type="SAM" id="MobiDB-lite"/>
    </source>
</evidence>
<keyword evidence="3" id="KW-0031">Aminopeptidase</keyword>
<gene>
    <name evidence="3" type="ORF">O9K51_09540</name>
</gene>
<comment type="caution">
    <text evidence="3">The sequence shown here is derived from an EMBL/GenBank/DDBJ whole genome shotgun (WGS) entry which is preliminary data.</text>
</comment>
<feature type="compositionally biased region" description="Acidic residues" evidence="1">
    <location>
        <begin position="299"/>
        <end position="310"/>
    </location>
</feature>
<dbReference type="AlphaFoldDB" id="A0AB34FFI4"/>
<organism evidence="3 4">
    <name type="scientific">Purpureocillium lavendulum</name>
    <dbReference type="NCBI Taxonomy" id="1247861"/>
    <lineage>
        <taxon>Eukaryota</taxon>
        <taxon>Fungi</taxon>
        <taxon>Dikarya</taxon>
        <taxon>Ascomycota</taxon>
        <taxon>Pezizomycotina</taxon>
        <taxon>Sordariomycetes</taxon>
        <taxon>Hypocreomycetidae</taxon>
        <taxon>Hypocreales</taxon>
        <taxon>Ophiocordycipitaceae</taxon>
        <taxon>Purpureocillium</taxon>
    </lineage>
</organism>
<dbReference type="EMBL" id="JAQHRD010000010">
    <property type="protein sequence ID" value="KAJ6437712.1"/>
    <property type="molecule type" value="Genomic_DNA"/>
</dbReference>
<keyword evidence="3" id="KW-0378">Hydrolase</keyword>
<dbReference type="Gene3D" id="3.90.230.10">
    <property type="entry name" value="Creatinase/methionine aminopeptidase superfamily"/>
    <property type="match status" value="1"/>
</dbReference>
<keyword evidence="3" id="KW-0645">Protease</keyword>
<accession>A0AB34FFI4</accession>
<dbReference type="InterPro" id="IPR036005">
    <property type="entry name" value="Creatinase/aminopeptidase-like"/>
</dbReference>
<feature type="domain" description="Peptidase M24" evidence="2">
    <location>
        <begin position="313"/>
        <end position="433"/>
    </location>
</feature>
<feature type="region of interest" description="Disordered" evidence="1">
    <location>
        <begin position="288"/>
        <end position="311"/>
    </location>
</feature>
<evidence type="ECO:0000313" key="3">
    <source>
        <dbReference type="EMBL" id="KAJ6437712.1"/>
    </source>
</evidence>
<keyword evidence="4" id="KW-1185">Reference proteome</keyword>
<reference evidence="3" key="1">
    <citation type="submission" date="2023-01" db="EMBL/GenBank/DDBJ databases">
        <title>The growth and conidiation of Purpureocillium lavendulum are regulated by nitrogen source and histone H3K14 acetylation.</title>
        <authorList>
            <person name="Tang P."/>
            <person name="Han J."/>
            <person name="Zhang C."/>
            <person name="Tang P."/>
            <person name="Qi F."/>
            <person name="Zhang K."/>
            <person name="Liang L."/>
        </authorList>
    </citation>
    <scope>NUCLEOTIDE SEQUENCE</scope>
    <source>
        <strain evidence="3">YMF1.00683</strain>
    </source>
</reference>
<protein>
    <submittedName>
        <fullName evidence="3">Xaa-pro aminopeptidase family enzyme protein</fullName>
    </submittedName>
</protein>